<feature type="transmembrane region" description="Helical" evidence="3">
    <location>
        <begin position="809"/>
        <end position="831"/>
    </location>
</feature>
<dbReference type="Pfam" id="PF01551">
    <property type="entry name" value="Peptidase_M23"/>
    <property type="match status" value="1"/>
</dbReference>
<dbReference type="SUPFAM" id="SSF51261">
    <property type="entry name" value="Duplicated hybrid motif"/>
    <property type="match status" value="1"/>
</dbReference>
<gene>
    <name evidence="5" type="ORF">A2196_05735</name>
</gene>
<sequence>MPAEAAEQIDAATLKGAVAWSLKYLLDPKRGAGKLPTIGEIRQQFPQIISIDQIENWIRNLAGKADIEEVFKDSQKVTEVLESLAEESQTAKESTARVSYSRPATRPVTPSSEKKVSALGVLAELEGIEPILKKHRQEAAGKISQSLQSKIEAMLPKIVGKSLEKEQIGQVAQEIAAETARETLENVARIQDLSQVNQVFADSLTQSIITHPQIPEIKTTQEELYAQSSAQTDIVQANLPDLEKEAVLGKLAEIAKLKKPSEQTDKLISALASQAIESQHPLATPSYATAIEGSLKQYLATYAGNLEGEILPTLSRGEIPSFAALQQAQEVAHQRSVKIFVEQTAKSLTSQERRALDLAAFPARIANSFNLRPLSVQEIESLGLGFAQPNIRSFTKGMFQKDFSYAMSLGTSRKKQDLAFSTLLAYRSDRLQKEIQEAEKELRVFQNQIAQKRGLGYIPQKKYSEAKQRLDLLSATRKFHLKQQKKFEETLTRLRNLFGPQGLNSASDTAWEVCNLHHKQSRHWVPRYGSRGSVNRWLPSLTFGALAFRLSNFHLDFSIPSVVNYLSFKPIFFRSGQGLSSYSPPLFATGGRLSVNSFRQLTGTIASSVGGIRNVAGTANTIKNLFRTSTMLAKGTTGPIGLLMLAAPLLQKAKGLVRKAVMGAAALGAYLLFMFGLKALGFLAGVAFGLVSGLPLLLVPGVGPFLYVGWTGFWGFYGFSNPIKMFNIVTHPFSWISDTWSFVQGGFGLSGTASAVGGFFGTIGSFFTGLAAGLWGGFTGTVGAAFGLLSGATNFLVGGLSSLTIPASAVAIPVVGGVGAVVIGSTIVGIVTATSFFSNETDAAIVPGENEFFTLTKTASQQHLENPPPDKNLSFTITLTAKDKKLTDVQVTDELRVKGETTDFEVTKDVTGKDISPIPCSNEILPNENCTYTFTIKVDSAFKDTLVINTATAKATPEGESNITDSVSATVTVGIPPAECPRGWPVTGDVSQGPEGATSHANEVYGGYEAIDIAQTVGHDIYATVEGTVEEVWAKNGNPQDQRIRVKPTACAGLTTVNYWHLSEVLVSEGQIITWGQIIGKSGGAPAAHTHYQFNEITDRGFKILPPHIPEAVDRECNSIDECGLSITNAP</sequence>
<organism evidence="5 6">
    <name type="scientific">Candidatus Curtissbacteria bacterium RIFOXYA1_FULL_41_14</name>
    <dbReference type="NCBI Taxonomy" id="1797737"/>
    <lineage>
        <taxon>Bacteria</taxon>
        <taxon>Candidatus Curtissiibacteriota</taxon>
    </lineage>
</organism>
<evidence type="ECO:0000256" key="3">
    <source>
        <dbReference type="SAM" id="Phobius"/>
    </source>
</evidence>
<dbReference type="AlphaFoldDB" id="A0A1F5HA19"/>
<dbReference type="InterPro" id="IPR011055">
    <property type="entry name" value="Dup_hybrid_motif"/>
</dbReference>
<feature type="transmembrane region" description="Helical" evidence="3">
    <location>
        <begin position="773"/>
        <end position="797"/>
    </location>
</feature>
<feature type="transmembrane region" description="Helical" evidence="3">
    <location>
        <begin position="662"/>
        <end position="691"/>
    </location>
</feature>
<dbReference type="GO" id="GO:0004222">
    <property type="term" value="F:metalloendopeptidase activity"/>
    <property type="evidence" value="ECO:0007669"/>
    <property type="project" value="TreeGrafter"/>
</dbReference>
<comment type="caution">
    <text evidence="5">The sequence shown here is derived from an EMBL/GenBank/DDBJ whole genome shotgun (WGS) entry which is preliminary data.</text>
</comment>
<dbReference type="Proteomes" id="UP000176751">
    <property type="component" value="Unassembled WGS sequence"/>
</dbReference>
<reference evidence="5 6" key="1">
    <citation type="journal article" date="2016" name="Nat. Commun.">
        <title>Thousands of microbial genomes shed light on interconnected biogeochemical processes in an aquifer system.</title>
        <authorList>
            <person name="Anantharaman K."/>
            <person name="Brown C.T."/>
            <person name="Hug L.A."/>
            <person name="Sharon I."/>
            <person name="Castelle C.J."/>
            <person name="Probst A.J."/>
            <person name="Thomas B.C."/>
            <person name="Singh A."/>
            <person name="Wilkins M.J."/>
            <person name="Karaoz U."/>
            <person name="Brodie E.L."/>
            <person name="Williams K.H."/>
            <person name="Hubbard S.S."/>
            <person name="Banfield J.F."/>
        </authorList>
    </citation>
    <scope>NUCLEOTIDE SEQUENCE [LARGE SCALE GENOMIC DNA]</scope>
</reference>
<dbReference type="STRING" id="1797737.A2196_05735"/>
<evidence type="ECO:0000256" key="2">
    <source>
        <dbReference type="SAM" id="MobiDB-lite"/>
    </source>
</evidence>
<accession>A0A1F5HA19</accession>
<feature type="transmembrane region" description="Helical" evidence="3">
    <location>
        <begin position="697"/>
        <end position="719"/>
    </location>
</feature>
<dbReference type="EMBL" id="MFCA01000030">
    <property type="protein sequence ID" value="OGE01007.1"/>
    <property type="molecule type" value="Genomic_DNA"/>
</dbReference>
<feature type="domain" description="M23ase beta-sheet core" evidence="4">
    <location>
        <begin position="1009"/>
        <end position="1095"/>
    </location>
</feature>
<dbReference type="InterPro" id="IPR050570">
    <property type="entry name" value="Cell_wall_metabolism_enzyme"/>
</dbReference>
<dbReference type="PANTHER" id="PTHR21666:SF285">
    <property type="entry name" value="M23 FAMILY METALLOPEPTIDASE"/>
    <property type="match status" value="1"/>
</dbReference>
<dbReference type="PANTHER" id="PTHR21666">
    <property type="entry name" value="PEPTIDASE-RELATED"/>
    <property type="match status" value="1"/>
</dbReference>
<keyword evidence="3" id="KW-0812">Transmembrane</keyword>
<feature type="region of interest" description="Disordered" evidence="2">
    <location>
        <begin position="92"/>
        <end position="112"/>
    </location>
</feature>
<proteinExistence type="predicted"/>
<evidence type="ECO:0000313" key="6">
    <source>
        <dbReference type="Proteomes" id="UP000176751"/>
    </source>
</evidence>
<feature type="transmembrane region" description="Helical" evidence="3">
    <location>
        <begin position="740"/>
        <end position="767"/>
    </location>
</feature>
<evidence type="ECO:0000256" key="1">
    <source>
        <dbReference type="SAM" id="Coils"/>
    </source>
</evidence>
<dbReference type="CDD" id="cd12797">
    <property type="entry name" value="M23_peptidase"/>
    <property type="match status" value="1"/>
</dbReference>
<keyword evidence="3" id="KW-0472">Membrane</keyword>
<protein>
    <recommendedName>
        <fullName evidence="4">M23ase beta-sheet core domain-containing protein</fullName>
    </recommendedName>
</protein>
<feature type="coiled-coil region" evidence="1">
    <location>
        <begin position="428"/>
        <end position="455"/>
    </location>
</feature>
<keyword evidence="1" id="KW-0175">Coiled coil</keyword>
<evidence type="ECO:0000259" key="4">
    <source>
        <dbReference type="Pfam" id="PF01551"/>
    </source>
</evidence>
<name>A0A1F5HA19_9BACT</name>
<dbReference type="Gene3D" id="2.70.70.10">
    <property type="entry name" value="Glucose Permease (Domain IIA)"/>
    <property type="match status" value="1"/>
</dbReference>
<evidence type="ECO:0000313" key="5">
    <source>
        <dbReference type="EMBL" id="OGE01007.1"/>
    </source>
</evidence>
<keyword evidence="3" id="KW-1133">Transmembrane helix</keyword>
<dbReference type="InterPro" id="IPR016047">
    <property type="entry name" value="M23ase_b-sheet_dom"/>
</dbReference>